<dbReference type="Proteomes" id="UP000732380">
    <property type="component" value="Unassembled WGS sequence"/>
</dbReference>
<feature type="domain" description="Enoyl reductase (ER)" evidence="1">
    <location>
        <begin position="34"/>
        <end position="396"/>
    </location>
</feature>
<dbReference type="InterPro" id="IPR020843">
    <property type="entry name" value="ER"/>
</dbReference>
<proteinExistence type="predicted"/>
<dbReference type="CDD" id="cd08276">
    <property type="entry name" value="MDR7"/>
    <property type="match status" value="1"/>
</dbReference>
<evidence type="ECO:0000259" key="1">
    <source>
        <dbReference type="SMART" id="SM00829"/>
    </source>
</evidence>
<accession>A0A9P7Q7Y9</accession>
<dbReference type="SMART" id="SM00829">
    <property type="entry name" value="PKS_ER"/>
    <property type="match status" value="1"/>
</dbReference>
<dbReference type="InterPro" id="IPR011032">
    <property type="entry name" value="GroES-like_sf"/>
</dbReference>
<organism evidence="2 3">
    <name type="scientific">Claviceps humidiphila</name>
    <dbReference type="NCBI Taxonomy" id="1294629"/>
    <lineage>
        <taxon>Eukaryota</taxon>
        <taxon>Fungi</taxon>
        <taxon>Dikarya</taxon>
        <taxon>Ascomycota</taxon>
        <taxon>Pezizomycotina</taxon>
        <taxon>Sordariomycetes</taxon>
        <taxon>Hypocreomycetidae</taxon>
        <taxon>Hypocreales</taxon>
        <taxon>Clavicipitaceae</taxon>
        <taxon>Claviceps</taxon>
    </lineage>
</organism>
<evidence type="ECO:0000313" key="2">
    <source>
        <dbReference type="EMBL" id="KAG6122921.1"/>
    </source>
</evidence>
<evidence type="ECO:0000313" key="3">
    <source>
        <dbReference type="Proteomes" id="UP000732380"/>
    </source>
</evidence>
<dbReference type="InterPro" id="IPR036291">
    <property type="entry name" value="NAD(P)-bd_dom_sf"/>
</dbReference>
<comment type="caution">
    <text evidence="2">The sequence shown here is derived from an EMBL/GenBank/DDBJ whole genome shotgun (WGS) entry which is preliminary data.</text>
</comment>
<dbReference type="AlphaFoldDB" id="A0A9P7Q7Y9"/>
<dbReference type="PANTHER" id="PTHR45033:SF1">
    <property type="entry name" value="OXIDOREDUCTASE (EUROFUNG)"/>
    <property type="match status" value="1"/>
</dbReference>
<dbReference type="Pfam" id="PF08240">
    <property type="entry name" value="ADH_N"/>
    <property type="match status" value="1"/>
</dbReference>
<dbReference type="SUPFAM" id="SSF51735">
    <property type="entry name" value="NAD(P)-binding Rossmann-fold domains"/>
    <property type="match status" value="1"/>
</dbReference>
<dbReference type="InterPro" id="IPR013154">
    <property type="entry name" value="ADH-like_N"/>
</dbReference>
<name>A0A9P7Q7Y9_9HYPO</name>
<dbReference type="Pfam" id="PF00107">
    <property type="entry name" value="ADH_zinc_N"/>
    <property type="match status" value="1"/>
</dbReference>
<dbReference type="InterPro" id="IPR013149">
    <property type="entry name" value="ADH-like_C"/>
</dbReference>
<keyword evidence="3" id="KW-1185">Reference proteome</keyword>
<dbReference type="GO" id="GO:0016491">
    <property type="term" value="F:oxidoreductase activity"/>
    <property type="evidence" value="ECO:0007669"/>
    <property type="project" value="InterPro"/>
</dbReference>
<dbReference type="Gene3D" id="3.90.180.10">
    <property type="entry name" value="Medium-chain alcohol dehydrogenases, catalytic domain"/>
    <property type="match status" value="1"/>
</dbReference>
<reference evidence="2 3" key="1">
    <citation type="journal article" date="2020" name="bioRxiv">
        <title>Whole genome comparisons of ergot fungi reveals the divergence and evolution of species within the genus Claviceps are the result of varying mechanisms driving genome evolution and host range expansion.</title>
        <authorList>
            <person name="Wyka S.A."/>
            <person name="Mondo S.J."/>
            <person name="Liu M."/>
            <person name="Dettman J."/>
            <person name="Nalam V."/>
            <person name="Broders K.D."/>
        </authorList>
    </citation>
    <scope>NUCLEOTIDE SEQUENCE [LARGE SCALE GENOMIC DNA]</scope>
    <source>
        <strain evidence="2 3">LM576</strain>
    </source>
</reference>
<dbReference type="InterPro" id="IPR052711">
    <property type="entry name" value="Zinc_ADH-like"/>
</dbReference>
<protein>
    <recommendedName>
        <fullName evidence="1">Enoyl reductase (ER) domain-containing protein</fullName>
    </recommendedName>
</protein>
<gene>
    <name evidence="2" type="ORF">E4U13_000878</name>
</gene>
<dbReference type="PANTHER" id="PTHR45033">
    <property type="match status" value="1"/>
</dbReference>
<dbReference type="EMBL" id="SRQM01000013">
    <property type="protein sequence ID" value="KAG6122921.1"/>
    <property type="molecule type" value="Genomic_DNA"/>
</dbReference>
<dbReference type="SUPFAM" id="SSF50129">
    <property type="entry name" value="GroES-like"/>
    <property type="match status" value="1"/>
</dbReference>
<dbReference type="Gene3D" id="3.40.50.720">
    <property type="entry name" value="NAD(P)-binding Rossmann-like Domain"/>
    <property type="match status" value="1"/>
</dbReference>
<sequence>MSSASHPPDFLASGHARDYHIPSTMRQWTTALDGFEKLRMEEQVPIPVPGDGEVLVKIHAVGLNMRDVQVCNGQYTHPLQDQQHQQQQQHHHHQQQKVPIVPCSDMCGTVIQSNSNLLQPGTRVASIFLQSHLQGPLQQDHLSSALGLPLPGVLTEYRVFPAPCLVRIPEYLSHDQAACLPTSAVTAWNGLNWMRPLGQHIGTSSPSSPSSPSKYALLQGTSDISLSALQAAHAAGYKTILTSPSDKALQRATQHLGADHAINSKTYWEWQEPVMNATGGLGADIIFSETTGRPRTLRKSFESVAFGGTINCMGGLCGAVEGEPELHRLDVSEMVLRRCVTMRGVVEGGKDRFEEMLGFYEEKQIRPVVDTVFGFDGAVDAMRCLGEGGRFGKVVVKVGGW</sequence>